<evidence type="ECO:0000256" key="1">
    <source>
        <dbReference type="ARBA" id="ARBA00023125"/>
    </source>
</evidence>
<dbReference type="PANTHER" id="PTHR30055">
    <property type="entry name" value="HTH-TYPE TRANSCRIPTIONAL REGULATOR RUTR"/>
    <property type="match status" value="1"/>
</dbReference>
<comment type="caution">
    <text evidence="5">The sequence shown here is derived from an EMBL/GenBank/DDBJ whole genome shotgun (WGS) entry which is preliminary data.</text>
</comment>
<name>A0A5M7C7P6_SACHI</name>
<evidence type="ECO:0000259" key="4">
    <source>
        <dbReference type="PROSITE" id="PS50977"/>
    </source>
</evidence>
<keyword evidence="6" id="KW-1185">Reference proteome</keyword>
<dbReference type="Pfam" id="PF00440">
    <property type="entry name" value="TetR_N"/>
    <property type="match status" value="1"/>
</dbReference>
<dbReference type="InterPro" id="IPR009057">
    <property type="entry name" value="Homeodomain-like_sf"/>
</dbReference>
<protein>
    <submittedName>
        <fullName evidence="5">TetR/AcrR family transcriptional regulator</fullName>
    </submittedName>
</protein>
<dbReference type="PROSITE" id="PS50977">
    <property type="entry name" value="HTH_TETR_2"/>
    <property type="match status" value="1"/>
</dbReference>
<evidence type="ECO:0000256" key="3">
    <source>
        <dbReference type="SAM" id="MobiDB-lite"/>
    </source>
</evidence>
<dbReference type="PANTHER" id="PTHR30055:SF242">
    <property type="entry name" value="HTH-TYPE TRANSCRIPTIONAL REPRESSOR KSTR"/>
    <property type="match status" value="1"/>
</dbReference>
<gene>
    <name evidence="5" type="ORF">F1721_00690</name>
</gene>
<dbReference type="SUPFAM" id="SSF46689">
    <property type="entry name" value="Homeodomain-like"/>
    <property type="match status" value="1"/>
</dbReference>
<reference evidence="5 6" key="1">
    <citation type="submission" date="2019-09" db="EMBL/GenBank/DDBJ databases">
        <title>Draft genome sequence of the thermophilic Saccharopolyspora hirsuta VKM Ac-666T.</title>
        <authorList>
            <person name="Lobastova T.G."/>
            <person name="Fokina V."/>
            <person name="Bragin E.Y."/>
            <person name="Shtratnikova V.Y."/>
            <person name="Starodumova I.P."/>
            <person name="Tarlachkov S.V."/>
            <person name="Donova M.V."/>
        </authorList>
    </citation>
    <scope>NUCLEOTIDE SEQUENCE [LARGE SCALE GENOMIC DNA]</scope>
    <source>
        <strain evidence="5 6">VKM Ac-666</strain>
    </source>
</reference>
<dbReference type="AlphaFoldDB" id="A0A5M7C7P6"/>
<sequence>MARIAEARPPASPMSEGQVARRDRILDAATELGARADLDHVQMTDVAKDAGVAIGTLYRYFPSKTHLFAAVFEAQLGKLLGRLWPDESEDLVSDIGEVLVALSRELLRRPRLCAAMVQCAATNYTSGPFGSAERDSALFHAILDTLTRSAPGEEVESTVRLLVFSWWGVLISRLSGKTTTKQADADIRLATRRLVGPLLPFR</sequence>
<evidence type="ECO:0000313" key="5">
    <source>
        <dbReference type="EMBL" id="KAA5838022.1"/>
    </source>
</evidence>
<dbReference type="InterPro" id="IPR041642">
    <property type="entry name" value="KstR_C"/>
</dbReference>
<dbReference type="InterPro" id="IPR050109">
    <property type="entry name" value="HTH-type_TetR-like_transc_reg"/>
</dbReference>
<dbReference type="Gene3D" id="1.10.357.10">
    <property type="entry name" value="Tetracycline Repressor, domain 2"/>
    <property type="match status" value="1"/>
</dbReference>
<dbReference type="GO" id="GO:0003700">
    <property type="term" value="F:DNA-binding transcription factor activity"/>
    <property type="evidence" value="ECO:0007669"/>
    <property type="project" value="TreeGrafter"/>
</dbReference>
<dbReference type="Pfam" id="PF17925">
    <property type="entry name" value="TetR_C_20"/>
    <property type="match status" value="1"/>
</dbReference>
<dbReference type="EMBL" id="VWPH01000001">
    <property type="protein sequence ID" value="KAA5838022.1"/>
    <property type="molecule type" value="Genomic_DNA"/>
</dbReference>
<proteinExistence type="predicted"/>
<dbReference type="Proteomes" id="UP000323946">
    <property type="component" value="Unassembled WGS sequence"/>
</dbReference>
<dbReference type="InterPro" id="IPR001647">
    <property type="entry name" value="HTH_TetR"/>
</dbReference>
<dbReference type="OrthoDB" id="9809994at2"/>
<evidence type="ECO:0000256" key="2">
    <source>
        <dbReference type="PROSITE-ProRule" id="PRU00335"/>
    </source>
</evidence>
<accession>A0A5M7C7P6</accession>
<keyword evidence="1 2" id="KW-0238">DNA-binding</keyword>
<feature type="DNA-binding region" description="H-T-H motif" evidence="2">
    <location>
        <begin position="42"/>
        <end position="61"/>
    </location>
</feature>
<dbReference type="GO" id="GO:0000976">
    <property type="term" value="F:transcription cis-regulatory region binding"/>
    <property type="evidence" value="ECO:0007669"/>
    <property type="project" value="TreeGrafter"/>
</dbReference>
<dbReference type="PRINTS" id="PR00455">
    <property type="entry name" value="HTHTETR"/>
</dbReference>
<feature type="region of interest" description="Disordered" evidence="3">
    <location>
        <begin position="1"/>
        <end position="20"/>
    </location>
</feature>
<evidence type="ECO:0000313" key="6">
    <source>
        <dbReference type="Proteomes" id="UP000323946"/>
    </source>
</evidence>
<organism evidence="5 6">
    <name type="scientific">Saccharopolyspora hirsuta</name>
    <dbReference type="NCBI Taxonomy" id="1837"/>
    <lineage>
        <taxon>Bacteria</taxon>
        <taxon>Bacillati</taxon>
        <taxon>Actinomycetota</taxon>
        <taxon>Actinomycetes</taxon>
        <taxon>Pseudonocardiales</taxon>
        <taxon>Pseudonocardiaceae</taxon>
        <taxon>Saccharopolyspora</taxon>
    </lineage>
</organism>
<feature type="domain" description="HTH tetR-type" evidence="4">
    <location>
        <begin position="19"/>
        <end position="79"/>
    </location>
</feature>